<reference evidence="2" key="1">
    <citation type="submission" date="2024-07" db="EMBL/GenBank/DDBJ databases">
        <title>Complete genome sequence of Verrucomicrobiaceae bacterium NT6N.</title>
        <authorList>
            <person name="Huang C."/>
            <person name="Takami H."/>
            <person name="Hamasaki K."/>
        </authorList>
    </citation>
    <scope>NUCLEOTIDE SEQUENCE</scope>
    <source>
        <strain evidence="2">NT6N</strain>
    </source>
</reference>
<name>A0AAT9FNU8_9BACT</name>
<dbReference type="Pfam" id="PF04230">
    <property type="entry name" value="PS_pyruv_trans"/>
    <property type="match status" value="1"/>
</dbReference>
<feature type="domain" description="Polysaccharide pyruvyl transferase" evidence="1">
    <location>
        <begin position="25"/>
        <end position="274"/>
    </location>
</feature>
<dbReference type="KEGG" id="osu:NT6N_26650"/>
<dbReference type="InterPro" id="IPR007345">
    <property type="entry name" value="Polysacch_pyruvyl_Trfase"/>
</dbReference>
<organism evidence="2">
    <name type="scientific">Oceaniferula spumae</name>
    <dbReference type="NCBI Taxonomy" id="2979115"/>
    <lineage>
        <taxon>Bacteria</taxon>
        <taxon>Pseudomonadati</taxon>
        <taxon>Verrucomicrobiota</taxon>
        <taxon>Verrucomicrobiia</taxon>
        <taxon>Verrucomicrobiales</taxon>
        <taxon>Verrucomicrobiaceae</taxon>
        <taxon>Oceaniferula</taxon>
    </lineage>
</organism>
<evidence type="ECO:0000313" key="2">
    <source>
        <dbReference type="EMBL" id="BDS07625.1"/>
    </source>
</evidence>
<evidence type="ECO:0000259" key="1">
    <source>
        <dbReference type="Pfam" id="PF04230"/>
    </source>
</evidence>
<sequence length="302" mass="34367">MNKSYISWLEENANGNIYLKPYWGNSGDELIFLGTKEILAKLGIGAVTNPSIADMIISPGGNPSMWPCHQEEWRNAWRRYPDKKHIIGPSTFMGNESHWIDALQSPECRTVAVFARDKESYRNLKEKIGSTGVYIGVGDDPALSLKGSNIVNETIAGVKNTEYDLYCFRGDLEKAKNDGCDINSRMEVSNSYLSRCLRKIARRAQRVKKREASESTHESSNELQNQKFPVLRVDVSMMSFDLFRETIAHAREVHTDRLHCMIFACLTGKKVYAYPTAYSKLEAVYRNSMEGIWKVDFVNQVQ</sequence>
<accession>A0AAT9FNU8</accession>
<dbReference type="EMBL" id="AP026866">
    <property type="protein sequence ID" value="BDS07625.1"/>
    <property type="molecule type" value="Genomic_DNA"/>
</dbReference>
<gene>
    <name evidence="2" type="ORF">NT6N_26650</name>
</gene>
<proteinExistence type="predicted"/>
<dbReference type="AlphaFoldDB" id="A0AAT9FNU8"/>
<protein>
    <recommendedName>
        <fullName evidence="1">Polysaccharide pyruvyl transferase domain-containing protein</fullName>
    </recommendedName>
</protein>